<dbReference type="Proteomes" id="UP001152795">
    <property type="component" value="Unassembled WGS sequence"/>
</dbReference>
<evidence type="ECO:0000259" key="1">
    <source>
        <dbReference type="Pfam" id="PF19047"/>
    </source>
</evidence>
<dbReference type="Pfam" id="PF19047">
    <property type="entry name" value="HOOK_N"/>
    <property type="match status" value="1"/>
</dbReference>
<dbReference type="Gene3D" id="1.10.418.10">
    <property type="entry name" value="Calponin-like domain"/>
    <property type="match status" value="1"/>
</dbReference>
<evidence type="ECO:0000313" key="2">
    <source>
        <dbReference type="EMBL" id="CAB4002958.1"/>
    </source>
</evidence>
<reference evidence="2" key="1">
    <citation type="submission" date="2020-04" db="EMBL/GenBank/DDBJ databases">
        <authorList>
            <person name="Alioto T."/>
            <person name="Alioto T."/>
            <person name="Gomez Garrido J."/>
        </authorList>
    </citation>
    <scope>NUCLEOTIDE SEQUENCE</scope>
    <source>
        <strain evidence="2">A484AB</strain>
    </source>
</reference>
<name>A0A7D9IBF8_PARCT</name>
<organism evidence="2 3">
    <name type="scientific">Paramuricea clavata</name>
    <name type="common">Red gorgonian</name>
    <name type="synonym">Violescent sea-whip</name>
    <dbReference type="NCBI Taxonomy" id="317549"/>
    <lineage>
        <taxon>Eukaryota</taxon>
        <taxon>Metazoa</taxon>
        <taxon>Cnidaria</taxon>
        <taxon>Anthozoa</taxon>
        <taxon>Octocorallia</taxon>
        <taxon>Malacalcyonacea</taxon>
        <taxon>Plexauridae</taxon>
        <taxon>Paramuricea</taxon>
    </lineage>
</organism>
<evidence type="ECO:0000313" key="3">
    <source>
        <dbReference type="Proteomes" id="UP001152795"/>
    </source>
</evidence>
<dbReference type="InterPro" id="IPR036872">
    <property type="entry name" value="CH_dom_sf"/>
</dbReference>
<dbReference type="InterPro" id="IPR043936">
    <property type="entry name" value="HOOK_N"/>
</dbReference>
<keyword evidence="3" id="KW-1185">Reference proteome</keyword>
<dbReference type="GO" id="GO:0030705">
    <property type="term" value="P:cytoskeleton-dependent intracellular transport"/>
    <property type="evidence" value="ECO:0007669"/>
    <property type="project" value="InterPro"/>
</dbReference>
<comment type="caution">
    <text evidence="2">The sequence shown here is derived from an EMBL/GenBank/DDBJ whole genome shotgun (WGS) entry which is preliminary data.</text>
</comment>
<dbReference type="EMBL" id="CACRXK020004495">
    <property type="protein sequence ID" value="CAB4002958.1"/>
    <property type="molecule type" value="Genomic_DNA"/>
</dbReference>
<sequence length="473" mass="54405">MGYLENFYHQPLADFVDQNKITDSHNVLEIGKVLSLLLCCAVQGENVSECIDKITSLEENLQFQLKIIIEAVLKDLDGGKIDSVNVADVLCQSESFHDVQGMSEEYHSSPIIMSPVSLYNSPIKALMASPQMQSRQSQVTISKLYKRLNQFQIKINNLQRTQSDLEHEIEEKRKQIEEQELKIQSLSKEVAKVPALEEEVESLSRFETELDDVNRECDSLRRSTQELEKYKVQFLKLERDYSDIAAEKLSEKLRFEKCLNEVKNNTKEELQCVRSLLDDSRKTCDQLRSKLQDASTAEETTKKQLCEQQNLCVQEIEKLKKALADSKASRDKLCLKNDQDVLRQIAREAELKQCFRDREAALQTSVDHVQLQNCELKRSMEQLQISLNKEVKTNTNLESSLALSESKLTEVICKYERLQSDFISLGDESKKTISKILAEKDCLHEAIMKTQADRDVEIVLLKKTNEDLQEQSR</sequence>
<dbReference type="SUPFAM" id="SSF116907">
    <property type="entry name" value="Hook domain"/>
    <property type="match status" value="1"/>
</dbReference>
<dbReference type="OrthoDB" id="2436455at2759"/>
<protein>
    <recommendedName>
        <fullName evidence="1">HOOK N-terminal domain-containing protein</fullName>
    </recommendedName>
</protein>
<proteinExistence type="predicted"/>
<gene>
    <name evidence="2" type="ORF">PACLA_8A060627</name>
</gene>
<dbReference type="AlphaFoldDB" id="A0A7D9IBF8"/>
<accession>A0A7D9IBF8</accession>
<feature type="domain" description="HOOK N-terminal" evidence="1">
    <location>
        <begin position="4"/>
        <end position="66"/>
    </location>
</feature>